<comment type="caution">
    <text evidence="4">The sequence shown here is derived from an EMBL/GenBank/DDBJ whole genome shotgun (WGS) entry which is preliminary data.</text>
</comment>
<dbReference type="PANTHER" id="PTHR45625">
    <property type="entry name" value="PEPTIDYL-PROLYL CIS-TRANS ISOMERASE-RELATED"/>
    <property type="match status" value="1"/>
</dbReference>
<evidence type="ECO:0000256" key="1">
    <source>
        <dbReference type="ARBA" id="ARBA00002388"/>
    </source>
</evidence>
<evidence type="ECO:0000259" key="3">
    <source>
        <dbReference type="PROSITE" id="PS50072"/>
    </source>
</evidence>
<dbReference type="Pfam" id="PF00160">
    <property type="entry name" value="Pro_isomerase"/>
    <property type="match status" value="1"/>
</dbReference>
<evidence type="ECO:0000256" key="2">
    <source>
        <dbReference type="SAM" id="MobiDB-lite"/>
    </source>
</evidence>
<feature type="compositionally biased region" description="Low complexity" evidence="2">
    <location>
        <begin position="51"/>
        <end position="70"/>
    </location>
</feature>
<evidence type="ECO:0000313" key="5">
    <source>
        <dbReference type="Proteomes" id="UP000610966"/>
    </source>
</evidence>
<feature type="region of interest" description="Disordered" evidence="2">
    <location>
        <begin position="1"/>
        <end position="29"/>
    </location>
</feature>
<reference evidence="4" key="1">
    <citation type="submission" date="2021-01" db="EMBL/GenBank/DDBJ databases">
        <title>Whole genome shotgun sequence of Sphaerimonospora thailandensis NBRC 107569.</title>
        <authorList>
            <person name="Komaki H."/>
            <person name="Tamura T."/>
        </authorList>
    </citation>
    <scope>NUCLEOTIDE SEQUENCE</scope>
    <source>
        <strain evidence="4">NBRC 107569</strain>
    </source>
</reference>
<dbReference type="InterPro" id="IPR002130">
    <property type="entry name" value="Cyclophilin-type_PPIase_dom"/>
</dbReference>
<dbReference type="InterPro" id="IPR044666">
    <property type="entry name" value="Cyclophilin_A-like"/>
</dbReference>
<keyword evidence="5" id="KW-1185">Reference proteome</keyword>
<organism evidence="4 5">
    <name type="scientific">Sphaerimonospora thailandensis</name>
    <dbReference type="NCBI Taxonomy" id="795644"/>
    <lineage>
        <taxon>Bacteria</taxon>
        <taxon>Bacillati</taxon>
        <taxon>Actinomycetota</taxon>
        <taxon>Actinomycetes</taxon>
        <taxon>Streptosporangiales</taxon>
        <taxon>Streptosporangiaceae</taxon>
        <taxon>Sphaerimonospora</taxon>
    </lineage>
</organism>
<feature type="domain" description="PPIase cyclophilin-type" evidence="3">
    <location>
        <begin position="128"/>
        <end position="298"/>
    </location>
</feature>
<dbReference type="InterPro" id="IPR029000">
    <property type="entry name" value="Cyclophilin-like_dom_sf"/>
</dbReference>
<dbReference type="RefSeq" id="WP_204016482.1">
    <property type="nucleotide sequence ID" value="NZ_BOOG01000025.1"/>
</dbReference>
<dbReference type="EMBL" id="BOOG01000025">
    <property type="protein sequence ID" value="GIH70773.1"/>
    <property type="molecule type" value="Genomic_DNA"/>
</dbReference>
<proteinExistence type="predicted"/>
<accession>A0A8J3W067</accession>
<evidence type="ECO:0000313" key="4">
    <source>
        <dbReference type="EMBL" id="GIH70773.1"/>
    </source>
</evidence>
<dbReference type="PROSITE" id="PS50072">
    <property type="entry name" value="CSA_PPIASE_2"/>
    <property type="match status" value="1"/>
</dbReference>
<dbReference type="Proteomes" id="UP000610966">
    <property type="component" value="Unassembled WGS sequence"/>
</dbReference>
<feature type="compositionally biased region" description="Low complexity" evidence="2">
    <location>
        <begin position="10"/>
        <end position="22"/>
    </location>
</feature>
<dbReference type="AlphaFoldDB" id="A0A8J3W067"/>
<dbReference type="Gene3D" id="2.40.100.10">
    <property type="entry name" value="Cyclophilin-like"/>
    <property type="match status" value="1"/>
</dbReference>
<gene>
    <name evidence="4" type="primary">ppiB_1</name>
    <name evidence="4" type="ORF">Mth01_30260</name>
</gene>
<sequence length="299" mass="31021">MTDTDRQKQPASRTARRTTTPRVGPSRVGLGLGVGLSVLALVGGLAACGGTSDKASGGESPSAAPSAGPSVTETELPEATPSARPTDLRQISCQYRKDDTGSPAKLVGYPPKRLTRSVIKATKMTLRTNLGDIVINVSAEATPCALNSFAFLAEKNFFDNTVCHRLTTMESNGLGLLQCGDPQAKGDGKNPTDGTGGPGYLFDDENIGVPLARGTVFLAQSPDAVNANGSQFVFSYTDENGQLPADYTVFGIVSEGLDIIDKVAKGGVIVFPDGGDITNEDGGSNAPKTRVLIKDLTVS</sequence>
<protein>
    <submittedName>
        <fullName evidence="4">Peptidylprolyl isomerase</fullName>
    </submittedName>
</protein>
<comment type="function">
    <text evidence="1">PPIases accelerate the folding of proteins. It catalyzes the cis-trans isomerization of proline imidic peptide bonds in oligopeptides.</text>
</comment>
<dbReference type="PANTHER" id="PTHR45625:SF3">
    <property type="entry name" value="PEPTIDYL-PROLYL CIS-TRANS ISOMERASE B-RELATED"/>
    <property type="match status" value="1"/>
</dbReference>
<name>A0A8J3W067_9ACTN</name>
<dbReference type="GO" id="GO:0003755">
    <property type="term" value="F:peptidyl-prolyl cis-trans isomerase activity"/>
    <property type="evidence" value="ECO:0007669"/>
    <property type="project" value="InterPro"/>
</dbReference>
<keyword evidence="4" id="KW-0413">Isomerase</keyword>
<dbReference type="SUPFAM" id="SSF50891">
    <property type="entry name" value="Cyclophilin-like"/>
    <property type="match status" value="1"/>
</dbReference>
<feature type="region of interest" description="Disordered" evidence="2">
    <location>
        <begin position="51"/>
        <end position="89"/>
    </location>
</feature>